<evidence type="ECO:0000256" key="1">
    <source>
        <dbReference type="ARBA" id="ARBA00020998"/>
    </source>
</evidence>
<keyword evidence="3" id="KW-1185">Reference proteome</keyword>
<gene>
    <name evidence="2" type="ORF">BDZ94DRAFT_1163826</name>
</gene>
<dbReference type="Gene3D" id="3.30.70.120">
    <property type="match status" value="1"/>
</dbReference>
<dbReference type="InterPro" id="IPR015867">
    <property type="entry name" value="N-reg_PII/ATP_PRibTrfase_C"/>
</dbReference>
<dbReference type="PANTHER" id="PTHR41774">
    <property type="match status" value="1"/>
</dbReference>
<reference evidence="2" key="1">
    <citation type="submission" date="2020-11" db="EMBL/GenBank/DDBJ databases">
        <authorList>
            <consortium name="DOE Joint Genome Institute"/>
            <person name="Ahrendt S."/>
            <person name="Riley R."/>
            <person name="Andreopoulos W."/>
            <person name="Labutti K."/>
            <person name="Pangilinan J."/>
            <person name="Ruiz-Duenas F.J."/>
            <person name="Barrasa J.M."/>
            <person name="Sanchez-Garcia M."/>
            <person name="Camarero S."/>
            <person name="Miyauchi S."/>
            <person name="Serrano A."/>
            <person name="Linde D."/>
            <person name="Babiker R."/>
            <person name="Drula E."/>
            <person name="Ayuso-Fernandez I."/>
            <person name="Pacheco R."/>
            <person name="Padilla G."/>
            <person name="Ferreira P."/>
            <person name="Barriuso J."/>
            <person name="Kellner H."/>
            <person name="Castanera R."/>
            <person name="Alfaro M."/>
            <person name="Ramirez L."/>
            <person name="Pisabarro A.G."/>
            <person name="Kuo A."/>
            <person name="Tritt A."/>
            <person name="Lipzen A."/>
            <person name="He G."/>
            <person name="Yan M."/>
            <person name="Ng V."/>
            <person name="Cullen D."/>
            <person name="Martin F."/>
            <person name="Rosso M.-N."/>
            <person name="Henrissat B."/>
            <person name="Hibbett D."/>
            <person name="Martinez A.T."/>
            <person name="Grigoriev I.V."/>
        </authorList>
    </citation>
    <scope>NUCLEOTIDE SEQUENCE</scope>
    <source>
        <strain evidence="2">CBS 247.69</strain>
    </source>
</reference>
<dbReference type="InterPro" id="IPR036069">
    <property type="entry name" value="DUF34/NIF3_sf"/>
</dbReference>
<name>A0A9P5Y896_9AGAR</name>
<dbReference type="EMBL" id="MU150261">
    <property type="protein sequence ID" value="KAF9463556.1"/>
    <property type="molecule type" value="Genomic_DNA"/>
</dbReference>
<dbReference type="AlphaFoldDB" id="A0A9P5Y896"/>
<accession>A0A9P5Y896</accession>
<sequence>MSVLRFKLIFFSPRQNTRQILDHLFKTLPQNVGKINNYQECAFVTRGTGQFKPGHEAQPTIGTAEMLEYVEEDRVEVVVNDKGDREDVKRAIQELKAVHPYEEVAYDVYKLEDL</sequence>
<dbReference type="SUPFAM" id="SSF102705">
    <property type="entry name" value="NIF3 (NGG1p interacting factor 3)-like"/>
    <property type="match status" value="1"/>
</dbReference>
<dbReference type="Proteomes" id="UP000807353">
    <property type="component" value="Unassembled WGS sequence"/>
</dbReference>
<organism evidence="2 3">
    <name type="scientific">Collybia nuda</name>
    <dbReference type="NCBI Taxonomy" id="64659"/>
    <lineage>
        <taxon>Eukaryota</taxon>
        <taxon>Fungi</taxon>
        <taxon>Dikarya</taxon>
        <taxon>Basidiomycota</taxon>
        <taxon>Agaricomycotina</taxon>
        <taxon>Agaricomycetes</taxon>
        <taxon>Agaricomycetidae</taxon>
        <taxon>Agaricales</taxon>
        <taxon>Tricholomatineae</taxon>
        <taxon>Clitocybaceae</taxon>
        <taxon>Collybia</taxon>
    </lineage>
</organism>
<protein>
    <recommendedName>
        <fullName evidence="1">ATP phosphoribosyltransferase</fullName>
    </recommendedName>
</protein>
<evidence type="ECO:0000313" key="3">
    <source>
        <dbReference type="Proteomes" id="UP000807353"/>
    </source>
</evidence>
<comment type="caution">
    <text evidence="2">The sequence shown here is derived from an EMBL/GenBank/DDBJ whole genome shotgun (WGS) entry which is preliminary data.</text>
</comment>
<dbReference type="PANTHER" id="PTHR41774:SF1">
    <property type="entry name" value="NGG1P INTERACTING FACTOR NIF3"/>
    <property type="match status" value="1"/>
</dbReference>
<dbReference type="OrthoDB" id="15981at2759"/>
<proteinExistence type="predicted"/>
<evidence type="ECO:0000313" key="2">
    <source>
        <dbReference type="EMBL" id="KAF9463556.1"/>
    </source>
</evidence>